<evidence type="ECO:0000256" key="2">
    <source>
        <dbReference type="PROSITE-ProRule" id="PRU00169"/>
    </source>
</evidence>
<accession>A0A1S1R671</accession>
<dbReference type="Proteomes" id="UP000179627">
    <property type="component" value="Unassembled WGS sequence"/>
</dbReference>
<sequence>MRVLLVEDDVPLADAVTRALRRERFAVDVAHDGDAALAKIDVVDYEIVVLDRGLPGLHGDAVRERIVGDRRPSRVLMLTASDNVSERVEGLMLGADDYLPKPFDMRELVARLRALGRRSQRAAPPVLRCRDIVLDASRRTALRGDRDLRLTNREFALLETLMLADGAVLSAEQLMESVWDDRLDPFSNAVRVTVLALRRKLGDPPAIITVPSAGYHLK</sequence>
<dbReference type="InterPro" id="IPR001789">
    <property type="entry name" value="Sig_transdc_resp-reg_receiver"/>
</dbReference>
<dbReference type="GO" id="GO:0006355">
    <property type="term" value="P:regulation of DNA-templated transcription"/>
    <property type="evidence" value="ECO:0007669"/>
    <property type="project" value="InterPro"/>
</dbReference>
<feature type="domain" description="OmpR/PhoB-type" evidence="5">
    <location>
        <begin position="124"/>
        <end position="218"/>
    </location>
</feature>
<keyword evidence="2" id="KW-0597">Phosphoprotein</keyword>
<comment type="caution">
    <text evidence="6">The sequence shown here is derived from an EMBL/GenBank/DDBJ whole genome shotgun (WGS) entry which is preliminary data.</text>
</comment>
<evidence type="ECO:0000259" key="5">
    <source>
        <dbReference type="PROSITE" id="PS51755"/>
    </source>
</evidence>
<dbReference type="SUPFAM" id="SSF52172">
    <property type="entry name" value="CheY-like"/>
    <property type="match status" value="1"/>
</dbReference>
<dbReference type="Gene3D" id="1.10.10.10">
    <property type="entry name" value="Winged helix-like DNA-binding domain superfamily/Winged helix DNA-binding domain"/>
    <property type="match status" value="1"/>
</dbReference>
<protein>
    <submittedName>
        <fullName evidence="6">DNA-binding response regulator</fullName>
    </submittedName>
</protein>
<dbReference type="GO" id="GO:0005829">
    <property type="term" value="C:cytosol"/>
    <property type="evidence" value="ECO:0007669"/>
    <property type="project" value="TreeGrafter"/>
</dbReference>
<dbReference type="PANTHER" id="PTHR48111:SF36">
    <property type="entry name" value="TRANSCRIPTIONAL REGULATORY PROTEIN CUTR"/>
    <property type="match status" value="1"/>
</dbReference>
<dbReference type="Pfam" id="PF00486">
    <property type="entry name" value="Trans_reg_C"/>
    <property type="match status" value="1"/>
</dbReference>
<dbReference type="Pfam" id="PF00072">
    <property type="entry name" value="Response_reg"/>
    <property type="match status" value="1"/>
</dbReference>
<feature type="DNA-binding region" description="OmpR/PhoB-type" evidence="3">
    <location>
        <begin position="124"/>
        <end position="218"/>
    </location>
</feature>
<dbReference type="GO" id="GO:0000156">
    <property type="term" value="F:phosphorelay response regulator activity"/>
    <property type="evidence" value="ECO:0007669"/>
    <property type="project" value="TreeGrafter"/>
</dbReference>
<dbReference type="OrthoDB" id="9802426at2"/>
<evidence type="ECO:0000313" key="6">
    <source>
        <dbReference type="EMBL" id="OHV40234.1"/>
    </source>
</evidence>
<dbReference type="InterPro" id="IPR039420">
    <property type="entry name" value="WalR-like"/>
</dbReference>
<dbReference type="CDD" id="cd00383">
    <property type="entry name" value="trans_reg_C"/>
    <property type="match status" value="1"/>
</dbReference>
<evidence type="ECO:0000256" key="1">
    <source>
        <dbReference type="ARBA" id="ARBA00023125"/>
    </source>
</evidence>
<dbReference type="Gene3D" id="3.40.50.2300">
    <property type="match status" value="1"/>
</dbReference>
<evidence type="ECO:0000259" key="4">
    <source>
        <dbReference type="PROSITE" id="PS50110"/>
    </source>
</evidence>
<dbReference type="GO" id="GO:0032993">
    <property type="term" value="C:protein-DNA complex"/>
    <property type="evidence" value="ECO:0007669"/>
    <property type="project" value="TreeGrafter"/>
</dbReference>
<keyword evidence="7" id="KW-1185">Reference proteome</keyword>
<dbReference type="PROSITE" id="PS50110">
    <property type="entry name" value="RESPONSE_REGULATORY"/>
    <property type="match status" value="1"/>
</dbReference>
<evidence type="ECO:0000313" key="7">
    <source>
        <dbReference type="Proteomes" id="UP000179627"/>
    </source>
</evidence>
<dbReference type="AlphaFoldDB" id="A0A1S1R671"/>
<dbReference type="SMART" id="SM00448">
    <property type="entry name" value="REC"/>
    <property type="match status" value="1"/>
</dbReference>
<gene>
    <name evidence="6" type="ORF">CC117_13735</name>
</gene>
<dbReference type="EMBL" id="MBLM01000080">
    <property type="protein sequence ID" value="OHV40234.1"/>
    <property type="molecule type" value="Genomic_DNA"/>
</dbReference>
<dbReference type="GO" id="GO:0000976">
    <property type="term" value="F:transcription cis-regulatory region binding"/>
    <property type="evidence" value="ECO:0007669"/>
    <property type="project" value="TreeGrafter"/>
</dbReference>
<feature type="modified residue" description="4-aspartylphosphate" evidence="2">
    <location>
        <position position="51"/>
    </location>
</feature>
<evidence type="ECO:0000256" key="3">
    <source>
        <dbReference type="PROSITE-ProRule" id="PRU01091"/>
    </source>
</evidence>
<dbReference type="Gene3D" id="6.10.250.690">
    <property type="match status" value="1"/>
</dbReference>
<dbReference type="SMART" id="SM00862">
    <property type="entry name" value="Trans_reg_C"/>
    <property type="match status" value="1"/>
</dbReference>
<keyword evidence="1 3" id="KW-0238">DNA-binding</keyword>
<dbReference type="PROSITE" id="PS51755">
    <property type="entry name" value="OMPR_PHOB"/>
    <property type="match status" value="1"/>
</dbReference>
<dbReference type="PANTHER" id="PTHR48111">
    <property type="entry name" value="REGULATOR OF RPOS"/>
    <property type="match status" value="1"/>
</dbReference>
<dbReference type="InterPro" id="IPR011006">
    <property type="entry name" value="CheY-like_superfamily"/>
</dbReference>
<organism evidence="6 7">
    <name type="scientific">Parafrankia colletiae</name>
    <dbReference type="NCBI Taxonomy" id="573497"/>
    <lineage>
        <taxon>Bacteria</taxon>
        <taxon>Bacillati</taxon>
        <taxon>Actinomycetota</taxon>
        <taxon>Actinomycetes</taxon>
        <taxon>Frankiales</taxon>
        <taxon>Frankiaceae</taxon>
        <taxon>Parafrankia</taxon>
    </lineage>
</organism>
<proteinExistence type="predicted"/>
<reference evidence="7" key="1">
    <citation type="submission" date="2016-07" db="EMBL/GenBank/DDBJ databases">
        <title>Sequence Frankia sp. strain CcI1.17.</title>
        <authorList>
            <person name="Ghodhbane-Gtari F."/>
            <person name="Swanson E."/>
            <person name="Gueddou A."/>
            <person name="Morris K."/>
            <person name="Hezbri K."/>
            <person name="Ktari A."/>
            <person name="Nouioui I."/>
            <person name="Abebe-Akele F."/>
            <person name="Simpson S."/>
            <person name="Thomas K."/>
            <person name="Gtari M."/>
            <person name="Tisa L.S."/>
            <person name="Hurst S."/>
        </authorList>
    </citation>
    <scope>NUCLEOTIDE SEQUENCE [LARGE SCALE GENOMIC DNA]</scope>
    <source>
        <strain evidence="7">Cc1.17</strain>
    </source>
</reference>
<feature type="domain" description="Response regulatory" evidence="4">
    <location>
        <begin position="2"/>
        <end position="116"/>
    </location>
</feature>
<dbReference type="InterPro" id="IPR036388">
    <property type="entry name" value="WH-like_DNA-bd_sf"/>
</dbReference>
<dbReference type="InterPro" id="IPR001867">
    <property type="entry name" value="OmpR/PhoB-type_DNA-bd"/>
</dbReference>
<name>A0A1S1R671_9ACTN</name>
<dbReference type="RefSeq" id="WP_071083357.1">
    <property type="nucleotide sequence ID" value="NZ_MBLM01000080.1"/>
</dbReference>